<protein>
    <submittedName>
        <fullName evidence="2">TerB family tellurite resistance protein</fullName>
    </submittedName>
</protein>
<dbReference type="Gene3D" id="1.10.3680.10">
    <property type="entry name" value="TerB-like"/>
    <property type="match status" value="1"/>
</dbReference>
<dbReference type="InterPro" id="IPR029024">
    <property type="entry name" value="TerB-like"/>
</dbReference>
<proteinExistence type="predicted"/>
<dbReference type="AlphaFoldDB" id="A0AB39HDB8"/>
<dbReference type="Pfam" id="PF05099">
    <property type="entry name" value="TerB"/>
    <property type="match status" value="1"/>
</dbReference>
<gene>
    <name evidence="2" type="ORF">AB0763_07750</name>
</gene>
<sequence length="150" mass="16684">MLSTLTSLMKSLFDDKPTAPAAQPELAMACLLTEVAGADHDISEQEQLSKKALLTKLTGADEMQVDDWLVQANQHVDNSASLFDFTSQLRELSAEQRYQVIESMWQVANADGHIDPLEDAVIRKTAELLYVDHSQFIRAKLSVVDDQPKP</sequence>
<accession>A0AB39HDB8</accession>
<dbReference type="CDD" id="cd07313">
    <property type="entry name" value="terB_like_2"/>
    <property type="match status" value="1"/>
</dbReference>
<reference evidence="2" key="1">
    <citation type="submission" date="2024-07" db="EMBL/GenBank/DDBJ databases">
        <title>Genome Analysis of a Potential Novel Vibrio Species Secreting pH- and Thermo-stable Alginate Lyase and its Application in Producing Alginate Oligosaccharides.</title>
        <authorList>
            <person name="Huang H."/>
            <person name="Bao K."/>
        </authorList>
    </citation>
    <scope>NUCLEOTIDE SEQUENCE</scope>
    <source>
        <strain evidence="2">HB236076</strain>
    </source>
</reference>
<evidence type="ECO:0000259" key="1">
    <source>
        <dbReference type="Pfam" id="PF05099"/>
    </source>
</evidence>
<organism evidence="2">
    <name type="scientific">Vibrio sp. HB236076</name>
    <dbReference type="NCBI Taxonomy" id="3232307"/>
    <lineage>
        <taxon>Bacteria</taxon>
        <taxon>Pseudomonadati</taxon>
        <taxon>Pseudomonadota</taxon>
        <taxon>Gammaproteobacteria</taxon>
        <taxon>Vibrionales</taxon>
        <taxon>Vibrionaceae</taxon>
        <taxon>Vibrio</taxon>
    </lineage>
</organism>
<dbReference type="RefSeq" id="WP_306100179.1">
    <property type="nucleotide sequence ID" value="NZ_CP162601.1"/>
</dbReference>
<feature type="domain" description="Co-chaperone DjlA N-terminal" evidence="1">
    <location>
        <begin position="25"/>
        <end position="140"/>
    </location>
</feature>
<dbReference type="InterPro" id="IPR007791">
    <property type="entry name" value="DjlA_N"/>
</dbReference>
<dbReference type="KEGG" id="vih:AB0763_07750"/>
<name>A0AB39HDB8_9VIBR</name>
<dbReference type="SUPFAM" id="SSF158682">
    <property type="entry name" value="TerB-like"/>
    <property type="match status" value="1"/>
</dbReference>
<evidence type="ECO:0000313" key="2">
    <source>
        <dbReference type="EMBL" id="XDK24121.1"/>
    </source>
</evidence>
<dbReference type="EMBL" id="CP162601">
    <property type="protein sequence ID" value="XDK24121.1"/>
    <property type="molecule type" value="Genomic_DNA"/>
</dbReference>